<name>A0A6J5PIG4_9CAUD</name>
<protein>
    <recommendedName>
        <fullName evidence="3">Holin</fullName>
    </recommendedName>
</protein>
<evidence type="ECO:0008006" key="3">
    <source>
        <dbReference type="Google" id="ProtNLM"/>
    </source>
</evidence>
<proteinExistence type="predicted"/>
<feature type="transmembrane region" description="Helical" evidence="1">
    <location>
        <begin position="7"/>
        <end position="29"/>
    </location>
</feature>
<sequence length="60" mass="6120">MNLNPKIASAGIAGALTVVLVWIVGVLGIDVPAEVASAVTVIIAFAAGYMRPSGSWLPRD</sequence>
<gene>
    <name evidence="2" type="ORF">UFOVP929_13</name>
</gene>
<accession>A0A6J5PIG4</accession>
<keyword evidence="1" id="KW-1133">Transmembrane helix</keyword>
<organism evidence="2">
    <name type="scientific">uncultured Caudovirales phage</name>
    <dbReference type="NCBI Taxonomy" id="2100421"/>
    <lineage>
        <taxon>Viruses</taxon>
        <taxon>Duplodnaviria</taxon>
        <taxon>Heunggongvirae</taxon>
        <taxon>Uroviricota</taxon>
        <taxon>Caudoviricetes</taxon>
        <taxon>Peduoviridae</taxon>
        <taxon>Maltschvirus</taxon>
        <taxon>Maltschvirus maltsch</taxon>
    </lineage>
</organism>
<feature type="transmembrane region" description="Helical" evidence="1">
    <location>
        <begin position="35"/>
        <end position="52"/>
    </location>
</feature>
<evidence type="ECO:0000256" key="1">
    <source>
        <dbReference type="SAM" id="Phobius"/>
    </source>
</evidence>
<keyword evidence="1" id="KW-0812">Transmembrane</keyword>
<reference evidence="2" key="1">
    <citation type="submission" date="2020-05" db="EMBL/GenBank/DDBJ databases">
        <authorList>
            <person name="Chiriac C."/>
            <person name="Salcher M."/>
            <person name="Ghai R."/>
            <person name="Kavagutti S V."/>
        </authorList>
    </citation>
    <scope>NUCLEOTIDE SEQUENCE</scope>
</reference>
<evidence type="ECO:0000313" key="2">
    <source>
        <dbReference type="EMBL" id="CAB4171690.1"/>
    </source>
</evidence>
<keyword evidence="1" id="KW-0472">Membrane</keyword>
<dbReference type="EMBL" id="LR796871">
    <property type="protein sequence ID" value="CAB4171690.1"/>
    <property type="molecule type" value="Genomic_DNA"/>
</dbReference>